<dbReference type="Gene3D" id="2.40.50.140">
    <property type="entry name" value="Nucleic acid-binding proteins"/>
    <property type="match status" value="1"/>
</dbReference>
<dbReference type="Proteomes" id="UP000784294">
    <property type="component" value="Unassembled WGS sequence"/>
</dbReference>
<feature type="transmembrane region" description="Helical" evidence="1">
    <location>
        <begin position="7"/>
        <end position="27"/>
    </location>
</feature>
<gene>
    <name evidence="2" type="ORF">PXEA_LOCUS24712</name>
</gene>
<accession>A0A448X960</accession>
<keyword evidence="1" id="KW-0812">Transmembrane</keyword>
<sequence>MYPNSSFNLLIFIALNYHIFFCFLILVDDGTGILPCTLWRRDPIPPPPYPFAFGHGQETCTHSRLTCRTLIGLAFDSYALAPSIATDPSHSSLSEWGLYTKRTCLLRIGQHVILRGRLKRYRCQLRMNADYCR</sequence>
<proteinExistence type="predicted"/>
<evidence type="ECO:0000313" key="2">
    <source>
        <dbReference type="EMBL" id="VEL31272.1"/>
    </source>
</evidence>
<protein>
    <submittedName>
        <fullName evidence="2">Uncharacterized protein</fullName>
    </submittedName>
</protein>
<dbReference type="EMBL" id="CAAALY010120524">
    <property type="protein sequence ID" value="VEL31272.1"/>
    <property type="molecule type" value="Genomic_DNA"/>
</dbReference>
<keyword evidence="1" id="KW-1133">Transmembrane helix</keyword>
<dbReference type="AlphaFoldDB" id="A0A448X960"/>
<keyword evidence="3" id="KW-1185">Reference proteome</keyword>
<reference evidence="2" key="1">
    <citation type="submission" date="2018-11" db="EMBL/GenBank/DDBJ databases">
        <authorList>
            <consortium name="Pathogen Informatics"/>
        </authorList>
    </citation>
    <scope>NUCLEOTIDE SEQUENCE</scope>
</reference>
<dbReference type="OrthoDB" id="77828at2759"/>
<organism evidence="2 3">
    <name type="scientific">Protopolystoma xenopodis</name>
    <dbReference type="NCBI Taxonomy" id="117903"/>
    <lineage>
        <taxon>Eukaryota</taxon>
        <taxon>Metazoa</taxon>
        <taxon>Spiralia</taxon>
        <taxon>Lophotrochozoa</taxon>
        <taxon>Platyhelminthes</taxon>
        <taxon>Monogenea</taxon>
        <taxon>Polyopisthocotylea</taxon>
        <taxon>Polystomatidea</taxon>
        <taxon>Polystomatidae</taxon>
        <taxon>Protopolystoma</taxon>
    </lineage>
</organism>
<dbReference type="InterPro" id="IPR012340">
    <property type="entry name" value="NA-bd_OB-fold"/>
</dbReference>
<keyword evidence="1" id="KW-0472">Membrane</keyword>
<comment type="caution">
    <text evidence="2">The sequence shown here is derived from an EMBL/GenBank/DDBJ whole genome shotgun (WGS) entry which is preliminary data.</text>
</comment>
<name>A0A448X960_9PLAT</name>
<evidence type="ECO:0000256" key="1">
    <source>
        <dbReference type="SAM" id="Phobius"/>
    </source>
</evidence>
<evidence type="ECO:0000313" key="3">
    <source>
        <dbReference type="Proteomes" id="UP000784294"/>
    </source>
</evidence>